<keyword evidence="5" id="KW-0997">Cell inner membrane</keyword>
<feature type="domain" description="T2SS protein K first SAM-like" evidence="11">
    <location>
        <begin position="107"/>
        <end position="207"/>
    </location>
</feature>
<evidence type="ECO:0000256" key="8">
    <source>
        <dbReference type="ARBA" id="ARBA00022989"/>
    </source>
</evidence>
<evidence type="ECO:0000313" key="15">
    <source>
        <dbReference type="Proteomes" id="UP000831485"/>
    </source>
</evidence>
<dbReference type="Proteomes" id="UP000831485">
    <property type="component" value="Chromosome"/>
</dbReference>
<dbReference type="Pfam" id="PF03934">
    <property type="entry name" value="T2SSK"/>
    <property type="match status" value="1"/>
</dbReference>
<dbReference type="RefSeq" id="WP_183345501.1">
    <property type="nucleotide sequence ID" value="NZ_BLXY01000001.1"/>
</dbReference>
<dbReference type="GO" id="GO:0005886">
    <property type="term" value="C:plasma membrane"/>
    <property type="evidence" value="ECO:0007669"/>
    <property type="project" value="UniProtKB-SubCell"/>
</dbReference>
<evidence type="ECO:0000256" key="5">
    <source>
        <dbReference type="ARBA" id="ARBA00022519"/>
    </source>
</evidence>
<evidence type="ECO:0000256" key="1">
    <source>
        <dbReference type="ARBA" id="ARBA00004533"/>
    </source>
</evidence>
<evidence type="ECO:0000313" key="13">
    <source>
        <dbReference type="EMBL" id="UPU35458.1"/>
    </source>
</evidence>
<proteinExistence type="inferred from homology"/>
<accession>A0A6V8MSG7</accession>
<dbReference type="GO" id="GO:0009306">
    <property type="term" value="P:protein secretion"/>
    <property type="evidence" value="ECO:0007669"/>
    <property type="project" value="InterPro"/>
</dbReference>
<dbReference type="Gene3D" id="3.30.1300.30">
    <property type="entry name" value="GSPII I/J protein-like"/>
    <property type="match status" value="1"/>
</dbReference>
<evidence type="ECO:0000259" key="11">
    <source>
        <dbReference type="Pfam" id="PF21687"/>
    </source>
</evidence>
<dbReference type="SUPFAM" id="SSF158544">
    <property type="entry name" value="GspK insert domain-like"/>
    <property type="match status" value="1"/>
</dbReference>
<evidence type="ECO:0000256" key="9">
    <source>
        <dbReference type="ARBA" id="ARBA00023136"/>
    </source>
</evidence>
<dbReference type="EMBL" id="BLXY01000001">
    <property type="protein sequence ID" value="GFO62972.1"/>
    <property type="molecule type" value="Genomic_DNA"/>
</dbReference>
<dbReference type="Proteomes" id="UP000568888">
    <property type="component" value="Unassembled WGS sequence"/>
</dbReference>
<evidence type="ECO:0000256" key="6">
    <source>
        <dbReference type="ARBA" id="ARBA00022692"/>
    </source>
</evidence>
<protein>
    <submittedName>
        <fullName evidence="13">Type II secretion system minor pseudopilin GspK</fullName>
    </submittedName>
    <submittedName>
        <fullName evidence="12">Type II secretion system protein K</fullName>
    </submittedName>
</protein>
<evidence type="ECO:0000256" key="3">
    <source>
        <dbReference type="ARBA" id="ARBA00022448"/>
    </source>
</evidence>
<keyword evidence="8" id="KW-1133">Transmembrane helix</keyword>
<evidence type="ECO:0000313" key="12">
    <source>
        <dbReference type="EMBL" id="GFO62972.1"/>
    </source>
</evidence>
<dbReference type="NCBIfam" id="NF037980">
    <property type="entry name" value="T2SS_GspK"/>
    <property type="match status" value="1"/>
</dbReference>
<keyword evidence="15" id="KW-1185">Reference proteome</keyword>
<feature type="domain" description="T2SS protein K second SAM-like" evidence="10">
    <location>
        <begin position="217"/>
        <end position="262"/>
    </location>
</feature>
<dbReference type="PIRSF" id="PIRSF002786">
    <property type="entry name" value="XcpX"/>
    <property type="match status" value="1"/>
</dbReference>
<sequence length="315" mass="34227">MRGQRGFALVIALIVTTLLVALLAEFVNEVYVDTSHSHNFVASQQAGVMAESGIAGGIKLLQLSASLRRANLDTSSNFSSLLELWAQPRSLDADNGTVTVTIEEESGKIDLNAATSQTGEPVEFSKNALLRLFDNLKLSRDLYDALADWADTDDMPRPSGADKSYYGSLKQPHQVHNNKLETVEELALIKGFTPEVVAKLKNFVTVYGTANGVTDGININTAPKEVLMSLNDDLMRGSGVSQILEYRKTKVIKSSADVFGSSPLAIALSPPWVGFKGSIYRIRSEGKVGECISVVEAVVTNVENAPPTILYWREY</sequence>
<keyword evidence="6" id="KW-0812">Transmembrane</keyword>
<evidence type="ECO:0000256" key="2">
    <source>
        <dbReference type="ARBA" id="ARBA00007246"/>
    </source>
</evidence>
<dbReference type="InterPro" id="IPR049179">
    <property type="entry name" value="T2SSK_SAM-like_2nd"/>
</dbReference>
<keyword evidence="3" id="KW-0813">Transport</keyword>
<dbReference type="InterPro" id="IPR005628">
    <property type="entry name" value="GspK"/>
</dbReference>
<reference evidence="13" key="3">
    <citation type="submission" date="2022-04" db="EMBL/GenBank/DDBJ databases">
        <authorList>
            <person name="Liu G."/>
        </authorList>
    </citation>
    <scope>NUCLEOTIDE SEQUENCE</scope>
    <source>
        <strain evidence="13">RG22</strain>
    </source>
</reference>
<dbReference type="InterPro" id="IPR038072">
    <property type="entry name" value="GspK_central_sf"/>
</dbReference>
<reference evidence="12" key="2">
    <citation type="journal article" date="2021" name="Int. J. Syst. Evol. Microbiol.">
        <title>Geomonas silvestris sp. nov., Geomonas paludis sp. nov. and Geomonas limicola sp. nov., isolated from terrestrial environments, and emended description of the genus Geomonas.</title>
        <authorList>
            <person name="Itoh H."/>
            <person name="Xu Z."/>
            <person name="Masuda Y."/>
            <person name="Ushijima N."/>
            <person name="Hayakawa C."/>
            <person name="Shiratori Y."/>
            <person name="Senoo K."/>
        </authorList>
    </citation>
    <scope>NUCLEOTIDE SEQUENCE</scope>
    <source>
        <strain evidence="12">Red736</strain>
    </source>
</reference>
<gene>
    <name evidence="12" type="primary">gspK</name>
    <name evidence="12" type="ORF">GMPD_08910</name>
    <name evidence="13" type="ORF">M1B72_18750</name>
</gene>
<organism evidence="12 14">
    <name type="scientific">Geomonas paludis</name>
    <dbReference type="NCBI Taxonomy" id="2740185"/>
    <lineage>
        <taxon>Bacteria</taxon>
        <taxon>Pseudomonadati</taxon>
        <taxon>Thermodesulfobacteriota</taxon>
        <taxon>Desulfuromonadia</taxon>
        <taxon>Geobacterales</taxon>
        <taxon>Geobacteraceae</taxon>
        <taxon>Geomonas</taxon>
    </lineage>
</organism>
<keyword evidence="4" id="KW-1003">Cell membrane</keyword>
<dbReference type="InterPro" id="IPR049031">
    <property type="entry name" value="T2SSK_SAM-like_1st"/>
</dbReference>
<dbReference type="PANTHER" id="PTHR38831:SF2">
    <property type="entry name" value="TYPE II SECRETION SYSTEM PROTEIN K"/>
    <property type="match status" value="1"/>
</dbReference>
<dbReference type="PANTHER" id="PTHR38831">
    <property type="entry name" value="TYPE II SECRETION SYSTEM PROTEIN K"/>
    <property type="match status" value="1"/>
</dbReference>
<dbReference type="Pfam" id="PF21687">
    <property type="entry name" value="T2SSK_1st"/>
    <property type="match status" value="1"/>
</dbReference>
<reference evidence="14" key="1">
    <citation type="submission" date="2020-06" db="EMBL/GenBank/DDBJ databases">
        <title>Draft genomic sequecing of Geomonas sp. Red736.</title>
        <authorList>
            <person name="Itoh H."/>
            <person name="Xu Z.X."/>
            <person name="Ushijima N."/>
            <person name="Masuda Y."/>
            <person name="Shiratori Y."/>
            <person name="Senoo K."/>
        </authorList>
    </citation>
    <scope>NUCLEOTIDE SEQUENCE [LARGE SCALE GENOMIC DNA]</scope>
    <source>
        <strain evidence="14">Red736</strain>
    </source>
</reference>
<dbReference type="Gene3D" id="1.10.40.60">
    <property type="entry name" value="EpsJ-like"/>
    <property type="match status" value="2"/>
</dbReference>
<keyword evidence="7" id="KW-0653">Protein transport</keyword>
<evidence type="ECO:0000256" key="4">
    <source>
        <dbReference type="ARBA" id="ARBA00022475"/>
    </source>
</evidence>
<evidence type="ECO:0000259" key="10">
    <source>
        <dbReference type="Pfam" id="PF03934"/>
    </source>
</evidence>
<comment type="subcellular location">
    <subcellularLocation>
        <location evidence="1">Cell inner membrane</location>
    </subcellularLocation>
</comment>
<evidence type="ECO:0000313" key="14">
    <source>
        <dbReference type="Proteomes" id="UP000568888"/>
    </source>
</evidence>
<keyword evidence="9" id="KW-0472">Membrane</keyword>
<evidence type="ECO:0000256" key="7">
    <source>
        <dbReference type="ARBA" id="ARBA00022927"/>
    </source>
</evidence>
<dbReference type="EMBL" id="CP096574">
    <property type="protein sequence ID" value="UPU35458.1"/>
    <property type="molecule type" value="Genomic_DNA"/>
</dbReference>
<name>A0A6V8MSG7_9BACT</name>
<comment type="similarity">
    <text evidence="2">Belongs to the GSP K family.</text>
</comment>
<dbReference type="AlphaFoldDB" id="A0A6V8MSG7"/>